<keyword evidence="4 7" id="KW-0862">Zinc</keyword>
<sequence length="198" mass="21539">MLPPSLLRLIEELSKLPSVGKKSAKRLAFHLLNQPKAEALALAAAIEAATSRIGICPVCFGLCEGERCSLCSDPRRNREMLCVVEEGRNIFTIEQSNVYRGMYHVLGGSISPLSGVYPEDLRIGELERRIEEGEVKELILATNPTLEGEATAHYLTDLFARSGIKVSRIARGMPSGGDLEFADAATLARAFEGRQPLG</sequence>
<dbReference type="Pfam" id="PF13662">
    <property type="entry name" value="Toprim_4"/>
    <property type="match status" value="1"/>
</dbReference>
<keyword evidence="3 7" id="KW-0863">Zinc-finger</keyword>
<evidence type="ECO:0000256" key="6">
    <source>
        <dbReference type="ARBA" id="ARBA00023204"/>
    </source>
</evidence>
<evidence type="ECO:0000259" key="8">
    <source>
        <dbReference type="PROSITE" id="PS50880"/>
    </source>
</evidence>
<dbReference type="SMART" id="SM00493">
    <property type="entry name" value="TOPRIM"/>
    <property type="match status" value="1"/>
</dbReference>
<proteinExistence type="inferred from homology"/>
<dbReference type="Proteomes" id="UP000177583">
    <property type="component" value="Unassembled WGS sequence"/>
</dbReference>
<dbReference type="CDD" id="cd01025">
    <property type="entry name" value="TOPRIM_recR"/>
    <property type="match status" value="1"/>
</dbReference>
<comment type="caution">
    <text evidence="9">The sequence shown here is derived from an EMBL/GenBank/DDBJ whole genome shotgun (WGS) entry which is preliminary data.</text>
</comment>
<dbReference type="PROSITE" id="PS50880">
    <property type="entry name" value="TOPRIM"/>
    <property type="match status" value="1"/>
</dbReference>
<dbReference type="InterPro" id="IPR015967">
    <property type="entry name" value="Rcmb_RecR_Znf"/>
</dbReference>
<keyword evidence="1 7" id="KW-0479">Metal-binding</keyword>
<dbReference type="Gene3D" id="3.40.1360.10">
    <property type="match status" value="1"/>
</dbReference>
<dbReference type="GO" id="GO:0006281">
    <property type="term" value="P:DNA repair"/>
    <property type="evidence" value="ECO:0007669"/>
    <property type="project" value="UniProtKB-UniRule"/>
</dbReference>
<comment type="function">
    <text evidence="7">May play a role in DNA repair. It seems to be involved in an RecBC-independent recombinational process of DNA repair. It may act with RecF and RecO.</text>
</comment>
<evidence type="ECO:0000256" key="4">
    <source>
        <dbReference type="ARBA" id="ARBA00022833"/>
    </source>
</evidence>
<dbReference type="PROSITE" id="PS01300">
    <property type="entry name" value="RECR"/>
    <property type="match status" value="1"/>
</dbReference>
<dbReference type="GO" id="GO:0003677">
    <property type="term" value="F:DNA binding"/>
    <property type="evidence" value="ECO:0007669"/>
    <property type="project" value="UniProtKB-UniRule"/>
</dbReference>
<dbReference type="EMBL" id="MFNF01000024">
    <property type="protein sequence ID" value="OGH02145.1"/>
    <property type="molecule type" value="Genomic_DNA"/>
</dbReference>
<evidence type="ECO:0000313" key="9">
    <source>
        <dbReference type="EMBL" id="OGH02145.1"/>
    </source>
</evidence>
<dbReference type="InterPro" id="IPR000093">
    <property type="entry name" value="DNA_Rcmb_RecR"/>
</dbReference>
<dbReference type="NCBIfam" id="TIGR00615">
    <property type="entry name" value="recR"/>
    <property type="match status" value="1"/>
</dbReference>
<dbReference type="SUPFAM" id="SSF111304">
    <property type="entry name" value="Recombination protein RecR"/>
    <property type="match status" value="1"/>
</dbReference>
<dbReference type="AlphaFoldDB" id="A0A1F6GVI2"/>
<dbReference type="HAMAP" id="MF_00017">
    <property type="entry name" value="RecR"/>
    <property type="match status" value="1"/>
</dbReference>
<keyword evidence="2 7" id="KW-0227">DNA damage</keyword>
<evidence type="ECO:0000256" key="3">
    <source>
        <dbReference type="ARBA" id="ARBA00022771"/>
    </source>
</evidence>
<organism evidence="9 10">
    <name type="scientific">Candidatus Lambdaproteobacteria bacterium RIFOXYD2_FULL_56_26</name>
    <dbReference type="NCBI Taxonomy" id="1817773"/>
    <lineage>
        <taxon>Bacteria</taxon>
        <taxon>Pseudomonadati</taxon>
        <taxon>Pseudomonadota</taxon>
        <taxon>Candidatus Lambdaproteobacteria</taxon>
    </lineage>
</organism>
<evidence type="ECO:0000313" key="10">
    <source>
        <dbReference type="Proteomes" id="UP000177583"/>
    </source>
</evidence>
<keyword evidence="6 7" id="KW-0234">DNA repair</keyword>
<protein>
    <recommendedName>
        <fullName evidence="7">Recombination protein RecR</fullName>
    </recommendedName>
</protein>
<dbReference type="InterPro" id="IPR034137">
    <property type="entry name" value="TOPRIM_RecR"/>
</dbReference>
<feature type="domain" description="Toprim" evidence="8">
    <location>
        <begin position="79"/>
        <end position="174"/>
    </location>
</feature>
<dbReference type="PANTHER" id="PTHR30446">
    <property type="entry name" value="RECOMBINATION PROTEIN RECR"/>
    <property type="match status" value="1"/>
</dbReference>
<feature type="zinc finger region" description="C4-type" evidence="7">
    <location>
        <begin position="56"/>
        <end position="71"/>
    </location>
</feature>
<evidence type="ECO:0000256" key="5">
    <source>
        <dbReference type="ARBA" id="ARBA00023172"/>
    </source>
</evidence>
<dbReference type="InterPro" id="IPR006171">
    <property type="entry name" value="TOPRIM_dom"/>
</dbReference>
<evidence type="ECO:0000256" key="2">
    <source>
        <dbReference type="ARBA" id="ARBA00022763"/>
    </source>
</evidence>
<dbReference type="GO" id="GO:0006310">
    <property type="term" value="P:DNA recombination"/>
    <property type="evidence" value="ECO:0007669"/>
    <property type="project" value="UniProtKB-UniRule"/>
</dbReference>
<dbReference type="Pfam" id="PF21176">
    <property type="entry name" value="RecR_HhH"/>
    <property type="match status" value="1"/>
</dbReference>
<dbReference type="Gene3D" id="1.10.8.420">
    <property type="entry name" value="RecR Domain 1"/>
    <property type="match status" value="1"/>
</dbReference>
<dbReference type="GO" id="GO:0008270">
    <property type="term" value="F:zinc ion binding"/>
    <property type="evidence" value="ECO:0007669"/>
    <property type="project" value="UniProtKB-KW"/>
</dbReference>
<evidence type="ECO:0000256" key="1">
    <source>
        <dbReference type="ARBA" id="ARBA00022723"/>
    </source>
</evidence>
<dbReference type="Pfam" id="PF21175">
    <property type="entry name" value="RecR_C"/>
    <property type="match status" value="1"/>
</dbReference>
<comment type="similarity">
    <text evidence="7">Belongs to the RecR family.</text>
</comment>
<dbReference type="PANTHER" id="PTHR30446:SF0">
    <property type="entry name" value="RECOMBINATION PROTEIN RECR"/>
    <property type="match status" value="1"/>
</dbReference>
<gene>
    <name evidence="7" type="primary">recR</name>
    <name evidence="9" type="ORF">A2557_05145</name>
</gene>
<evidence type="ECO:0000256" key="7">
    <source>
        <dbReference type="HAMAP-Rule" id="MF_00017"/>
    </source>
</evidence>
<keyword evidence="5 7" id="KW-0233">DNA recombination</keyword>
<reference evidence="9 10" key="1">
    <citation type="journal article" date="2016" name="Nat. Commun.">
        <title>Thousands of microbial genomes shed light on interconnected biogeochemical processes in an aquifer system.</title>
        <authorList>
            <person name="Anantharaman K."/>
            <person name="Brown C.T."/>
            <person name="Hug L.A."/>
            <person name="Sharon I."/>
            <person name="Castelle C.J."/>
            <person name="Probst A.J."/>
            <person name="Thomas B.C."/>
            <person name="Singh A."/>
            <person name="Wilkins M.J."/>
            <person name="Karaoz U."/>
            <person name="Brodie E.L."/>
            <person name="Williams K.H."/>
            <person name="Hubbard S.S."/>
            <person name="Banfield J.F."/>
        </authorList>
    </citation>
    <scope>NUCLEOTIDE SEQUENCE [LARGE SCALE GENOMIC DNA]</scope>
</reference>
<name>A0A1F6GVI2_9PROT</name>
<dbReference type="Gene3D" id="6.10.250.240">
    <property type="match status" value="1"/>
</dbReference>
<dbReference type="InterPro" id="IPR023627">
    <property type="entry name" value="Rcmb_RecR"/>
</dbReference>
<accession>A0A1F6GVI2</accession>